<keyword evidence="1" id="KW-0812">Transmembrane</keyword>
<evidence type="ECO:0000313" key="2">
    <source>
        <dbReference type="EMBL" id="MBA1141949.1"/>
    </source>
</evidence>
<dbReference type="AlphaFoldDB" id="A0A838B7P2"/>
<feature type="transmembrane region" description="Helical" evidence="1">
    <location>
        <begin position="58"/>
        <end position="82"/>
    </location>
</feature>
<evidence type="ECO:0000256" key="1">
    <source>
        <dbReference type="SAM" id="Phobius"/>
    </source>
</evidence>
<dbReference type="RefSeq" id="WP_181058801.1">
    <property type="nucleotide sequence ID" value="NZ_JACDTY010000007.1"/>
</dbReference>
<gene>
    <name evidence="2" type="ORF">H0241_17010</name>
</gene>
<reference evidence="2 3" key="1">
    <citation type="submission" date="2020-07" db="EMBL/GenBank/DDBJ databases">
        <title>Definition of the novel symbiovar canariense within Mesorhizobium novociceri, a new species of genus Mesorhizobium nodulating Cicer canariense in the Caldera de Taburiente National Park (La Palma, Canary Islands).</title>
        <authorList>
            <person name="Leon-Barrios M."/>
            <person name="Perez-Yepez J."/>
            <person name="Flores-Felix J.D."/>
            <person name="Ramirez-Baena M.H."/>
            <person name="Pulido-Suarez L."/>
            <person name="Igual J.M."/>
            <person name="Velazquez E."/>
            <person name="Peix A."/>
        </authorList>
    </citation>
    <scope>NUCLEOTIDE SEQUENCE [LARGE SCALE GENOMIC DNA]</scope>
    <source>
        <strain evidence="2 3">CCANP35</strain>
    </source>
</reference>
<feature type="transmembrane region" description="Helical" evidence="1">
    <location>
        <begin position="89"/>
        <end position="108"/>
    </location>
</feature>
<feature type="transmembrane region" description="Helical" evidence="1">
    <location>
        <begin position="140"/>
        <end position="158"/>
    </location>
</feature>
<protein>
    <submittedName>
        <fullName evidence="2">Uncharacterized protein</fullName>
    </submittedName>
</protein>
<keyword evidence="1" id="KW-1133">Transmembrane helix</keyword>
<dbReference type="EMBL" id="JACDTY010000007">
    <property type="protein sequence ID" value="MBA1141949.1"/>
    <property type="molecule type" value="Genomic_DNA"/>
</dbReference>
<accession>A0A838B7P2</accession>
<dbReference type="Proteomes" id="UP000558284">
    <property type="component" value="Unassembled WGS sequence"/>
</dbReference>
<keyword evidence="1" id="KW-0472">Membrane</keyword>
<organism evidence="2 3">
    <name type="scientific">Mesorhizobium neociceri</name>
    <dbReference type="NCBI Taxonomy" id="1307853"/>
    <lineage>
        <taxon>Bacteria</taxon>
        <taxon>Pseudomonadati</taxon>
        <taxon>Pseudomonadota</taxon>
        <taxon>Alphaproteobacteria</taxon>
        <taxon>Hyphomicrobiales</taxon>
        <taxon>Phyllobacteriaceae</taxon>
        <taxon>Mesorhizobium</taxon>
    </lineage>
</organism>
<keyword evidence="3" id="KW-1185">Reference proteome</keyword>
<proteinExistence type="predicted"/>
<evidence type="ECO:0000313" key="3">
    <source>
        <dbReference type="Proteomes" id="UP000558284"/>
    </source>
</evidence>
<name>A0A838B7P2_9HYPH</name>
<comment type="caution">
    <text evidence="2">The sequence shown here is derived from an EMBL/GenBank/DDBJ whole genome shotgun (WGS) entry which is preliminary data.</text>
</comment>
<sequence>MKRKSTMLFAFPALILLILAGERMATFLLGSYPASPTMWRIWLELRPLSTMFWQQIDLFLGASMVLDASILAAASIVCWMAFRTRKSVAFFFLANHVALLFAGLMIAVTSHSETASTIASFTVPGGLPFSLMVDFTLKNSLVLLLGLTACAYCHVVFLSETRQRSEVLAARLVALQRDL</sequence>